<dbReference type="EMBL" id="FUXM01000002">
    <property type="protein sequence ID" value="SJZ56337.1"/>
    <property type="molecule type" value="Genomic_DNA"/>
</dbReference>
<dbReference type="SUPFAM" id="SSF48452">
    <property type="entry name" value="TPR-like"/>
    <property type="match status" value="1"/>
</dbReference>
<dbReference type="InterPro" id="IPR011990">
    <property type="entry name" value="TPR-like_helical_dom_sf"/>
</dbReference>
<evidence type="ECO:0000313" key="1">
    <source>
        <dbReference type="EMBL" id="SJZ56337.1"/>
    </source>
</evidence>
<name>A0A1T4LNX4_9FIRM</name>
<proteinExistence type="predicted"/>
<dbReference type="OrthoDB" id="9780343at2"/>
<evidence type="ECO:0008006" key="3">
    <source>
        <dbReference type="Google" id="ProtNLM"/>
    </source>
</evidence>
<evidence type="ECO:0000313" key="2">
    <source>
        <dbReference type="Proteomes" id="UP000189933"/>
    </source>
</evidence>
<organism evidence="1 2">
    <name type="scientific">Carboxydocella sporoproducens DSM 16521</name>
    <dbReference type="NCBI Taxonomy" id="1121270"/>
    <lineage>
        <taxon>Bacteria</taxon>
        <taxon>Bacillati</taxon>
        <taxon>Bacillota</taxon>
        <taxon>Clostridia</taxon>
        <taxon>Eubacteriales</taxon>
        <taxon>Clostridiales Family XVI. Incertae Sedis</taxon>
        <taxon>Carboxydocella</taxon>
    </lineage>
</organism>
<protein>
    <recommendedName>
        <fullName evidence="3">DUF2225 domain-containing protein</fullName>
    </recommendedName>
</protein>
<dbReference type="Pfam" id="PF09986">
    <property type="entry name" value="DUF2225"/>
    <property type="match status" value="1"/>
</dbReference>
<gene>
    <name evidence="1" type="ORF">SAMN02745885_00229</name>
</gene>
<dbReference type="Gene3D" id="1.25.40.10">
    <property type="entry name" value="Tetratricopeptide repeat domain"/>
    <property type="match status" value="1"/>
</dbReference>
<dbReference type="RefSeq" id="WP_078664387.1">
    <property type="nucleotide sequence ID" value="NZ_FUXM01000002.1"/>
</dbReference>
<sequence length="305" mass="35977">MSNQIFSVKKTCPICHTVVEVYRVKSSSYSLIGRDSDFCPQYSGINPLLYQVAVCPQCHYAAPSKTFGTDHPSEEKERLKTLLPILKAKDPEFKFEPNWTYAAMAFELLIRTMQICKKPPHKLAPLFLRTAWCYRFLGNQEKEIFFLELACKHYEENYLNSYTQNEMSEVRQLYLIGELKRRLGKFDEAIFWFSKVVSHPQIKNEPEVERLAREQWYITKEQKQEKDNKNSAQQQANGNIMPKEINLNIKLYENQYIWLKSFLQEIPLPPHQAISEFLSFLITRLQKSENLKDIYDEFKNTLSSF</sequence>
<dbReference type="InterPro" id="IPR018708">
    <property type="entry name" value="DUF2225"/>
</dbReference>
<dbReference type="Proteomes" id="UP000189933">
    <property type="component" value="Unassembled WGS sequence"/>
</dbReference>
<keyword evidence="2" id="KW-1185">Reference proteome</keyword>
<dbReference type="AlphaFoldDB" id="A0A1T4LNX4"/>
<reference evidence="2" key="1">
    <citation type="submission" date="2017-02" db="EMBL/GenBank/DDBJ databases">
        <authorList>
            <person name="Varghese N."/>
            <person name="Submissions S."/>
        </authorList>
    </citation>
    <scope>NUCLEOTIDE SEQUENCE [LARGE SCALE GENOMIC DNA]</scope>
    <source>
        <strain evidence="2">DSM 16521</strain>
    </source>
</reference>
<accession>A0A1T4LNX4</accession>